<proteinExistence type="predicted"/>
<dbReference type="Pfam" id="PF05935">
    <property type="entry name" value="Arylsulfotrans"/>
    <property type="match status" value="1"/>
</dbReference>
<keyword evidence="3" id="KW-0808">Transferase</keyword>
<dbReference type="EMBL" id="LKAQ01000004">
    <property type="protein sequence ID" value="OIQ50208.1"/>
    <property type="molecule type" value="Genomic_DNA"/>
</dbReference>
<keyword evidence="2" id="KW-0732">Signal</keyword>
<dbReference type="AlphaFoldDB" id="A0A1J5N5V8"/>
<dbReference type="GO" id="GO:0004062">
    <property type="term" value="F:aryl sulfotransferase activity"/>
    <property type="evidence" value="ECO:0007669"/>
    <property type="project" value="InterPro"/>
</dbReference>
<accession>A0A1J5N5V8</accession>
<comment type="caution">
    <text evidence="3">The sequence shown here is derived from an EMBL/GenBank/DDBJ whole genome shotgun (WGS) entry which is preliminary data.</text>
</comment>
<evidence type="ECO:0000313" key="3">
    <source>
        <dbReference type="EMBL" id="OIQ50208.1"/>
    </source>
</evidence>
<dbReference type="PANTHER" id="PTHR35340">
    <property type="entry name" value="PQQ ENZYME REPEAT PROTEIN-RELATED"/>
    <property type="match status" value="1"/>
</dbReference>
<reference evidence="3 4" key="1">
    <citation type="submission" date="2015-09" db="EMBL/GenBank/DDBJ databases">
        <title>Genome of Desulfovibrio dechloracetivorans BerOc1, a mercury methylating strain isolated from highly hydrocarbons and metals contaminated coastal sediments.</title>
        <authorList>
            <person name="Goni Urriza M."/>
            <person name="Gassie C."/>
            <person name="Bouchez O."/>
            <person name="Klopp C."/>
            <person name="Ranchou-Peyruse A."/>
            <person name="Remy G."/>
        </authorList>
    </citation>
    <scope>NUCLEOTIDE SEQUENCE [LARGE SCALE GENOMIC DNA]</scope>
    <source>
        <strain evidence="3 4">BerOc1</strain>
    </source>
</reference>
<dbReference type="PANTHER" id="PTHR35340:SF5">
    <property type="entry name" value="ASST-DOMAIN-CONTAINING PROTEIN"/>
    <property type="match status" value="1"/>
</dbReference>
<evidence type="ECO:0000313" key="4">
    <source>
        <dbReference type="Proteomes" id="UP000181901"/>
    </source>
</evidence>
<dbReference type="Proteomes" id="UP000181901">
    <property type="component" value="Unassembled WGS sequence"/>
</dbReference>
<dbReference type="RefSeq" id="WP_165610809.1">
    <property type="nucleotide sequence ID" value="NZ_LKAQ01000004.1"/>
</dbReference>
<dbReference type="InterPro" id="IPR010262">
    <property type="entry name" value="Arylsulfotransferase_bact"/>
</dbReference>
<feature type="chain" id="PRO_5012475956" evidence="2">
    <location>
        <begin position="27"/>
        <end position="497"/>
    </location>
</feature>
<feature type="signal peptide" evidence="2">
    <location>
        <begin position="1"/>
        <end position="26"/>
    </location>
</feature>
<protein>
    <submittedName>
        <fullName evidence="3">Arylsulfotransferase (ASST)</fullName>
    </submittedName>
</protein>
<organism evidence="3 4">
    <name type="scientific">Pseudodesulfovibrio hydrargyri</name>
    <dbReference type="NCBI Taxonomy" id="2125990"/>
    <lineage>
        <taxon>Bacteria</taxon>
        <taxon>Pseudomonadati</taxon>
        <taxon>Thermodesulfobacteriota</taxon>
        <taxon>Desulfovibrionia</taxon>
        <taxon>Desulfovibrionales</taxon>
        <taxon>Desulfovibrionaceae</taxon>
    </lineage>
</organism>
<dbReference type="Gene3D" id="2.130.10.10">
    <property type="entry name" value="YVTN repeat-like/Quinoprotein amine dehydrogenase"/>
    <property type="match status" value="1"/>
</dbReference>
<dbReference type="InterPro" id="IPR015943">
    <property type="entry name" value="WD40/YVTN_repeat-like_dom_sf"/>
</dbReference>
<keyword evidence="4" id="KW-1185">Reference proteome</keyword>
<evidence type="ECO:0000256" key="1">
    <source>
        <dbReference type="SAM" id="MobiDB-lite"/>
    </source>
</evidence>
<feature type="region of interest" description="Disordered" evidence="1">
    <location>
        <begin position="477"/>
        <end position="497"/>
    </location>
</feature>
<dbReference type="InterPro" id="IPR011047">
    <property type="entry name" value="Quinoprotein_ADH-like_sf"/>
</dbReference>
<dbReference type="InterPro" id="IPR053143">
    <property type="entry name" value="Arylsulfate_ST"/>
</dbReference>
<evidence type="ECO:0000256" key="2">
    <source>
        <dbReference type="SAM" id="SignalP"/>
    </source>
</evidence>
<name>A0A1J5N5V8_9BACT</name>
<gene>
    <name evidence="3" type="ORF">BerOc1_02138</name>
</gene>
<dbReference type="SUPFAM" id="SSF50998">
    <property type="entry name" value="Quinoprotein alcohol dehydrogenase-like"/>
    <property type="match status" value="1"/>
</dbReference>
<sequence>MRKLHPWHMALMLGIMMMGLSSGAFAYESITGPTGVLYYDQAKAYQGYTLFDPTVGSKTTYLIDMRGNIVHTWKSEYTAGLHSMLLPNGHLLRAGTIPKKKEAGYCGIGGAGGILEEFDWNGKKVWEYKLFTPNKEIQHHTFCRMPNGNTMILAWEAMTNDEFRKLGRNPLTIPSEPVVSKGIPHDRFWVDFVREVNPEGKTVWEWHVKDHIGTGPKQFDINYTMPRPMGGTYPNYDWSHFNTVNYIPETDTVVLNSRNFSEFYFINHKTGEMEYRWGNPSAWDPTAKKPGYWDDGSQQLFGDHCATPLKNGHILIFDNGSERPEARRSRAVEMDPKTGKIVWQYETRHTNSFNSHRQGSVQRLPNGNTLITSTHGGHIFEVTMDGDVAWEFISPLFAGKTKAVVNDNDAFPEKFHLDAMTNMVHRAYRYGEDYPAFYGKTLTPQGYIAGDDAPRFFRDYHAGAGFSAPAAAPAAAKAPAKAEAEDDGGDGPAMVAY</sequence>